<reference evidence="1 2" key="1">
    <citation type="submission" date="2015-05" db="EMBL/GenBank/DDBJ databases">
        <authorList>
            <person name="Tang B."/>
            <person name="Yu Y."/>
        </authorList>
    </citation>
    <scope>NUCLEOTIDE SEQUENCE [LARGE SCALE GENOMIC DNA]</scope>
    <source>
        <strain evidence="1 2">DSM 7029</strain>
    </source>
</reference>
<gene>
    <name evidence="1" type="ORF">AAW51_1455</name>
</gene>
<dbReference type="STRING" id="413882.AAW51_1455"/>
<name>A0A0G3BL88_9BURK</name>
<proteinExistence type="predicted"/>
<keyword evidence="2" id="KW-1185">Reference proteome</keyword>
<organism evidence="1 2">
    <name type="scientific">Caldimonas brevitalea</name>
    <dbReference type="NCBI Taxonomy" id="413882"/>
    <lineage>
        <taxon>Bacteria</taxon>
        <taxon>Pseudomonadati</taxon>
        <taxon>Pseudomonadota</taxon>
        <taxon>Betaproteobacteria</taxon>
        <taxon>Burkholderiales</taxon>
        <taxon>Sphaerotilaceae</taxon>
        <taxon>Caldimonas</taxon>
    </lineage>
</organism>
<dbReference type="PANTHER" id="PTHR42685">
    <property type="entry name" value="GERANYLGERANYL DIPHOSPHATE REDUCTASE"/>
    <property type="match status" value="1"/>
</dbReference>
<dbReference type="PRINTS" id="PR00420">
    <property type="entry name" value="RNGMNOXGNASE"/>
</dbReference>
<protein>
    <submittedName>
        <fullName evidence="1">Geranylgeranyl diphosphate reductase</fullName>
    </submittedName>
</protein>
<dbReference type="Gene3D" id="3.50.50.60">
    <property type="entry name" value="FAD/NAD(P)-binding domain"/>
    <property type="match status" value="1"/>
</dbReference>
<accession>A0A0G3BL88</accession>
<dbReference type="InterPro" id="IPR036188">
    <property type="entry name" value="FAD/NAD-bd_sf"/>
</dbReference>
<dbReference type="SUPFAM" id="SSF51905">
    <property type="entry name" value="FAD/NAD(P)-binding domain"/>
    <property type="match status" value="1"/>
</dbReference>
<sequence>MSKDICQCDFDLIVVGAGPAGSSAARTAAQSGLRVALVDKDVFPRDKLCGGLLTLRAQKVYRHVFDTPWDAVIEARAHGLRLLGRDGRMLNEVRDHKLLQFTARRHFDALLLQQAAASGAEVLLGSAVQRVDTDQPGIELSGGRRLSARAVIGADGVKSTVARTLFGRSFDPRTIALGLEMEVPRDGLPASEDGAPEIYFGRARWGYGWVFPKRDTLTVGLGGLQVHNPHLKDEFRRLLVERFGALPGARIKGHHIPYGDYLRTPGRGNVLLCGDAAGLVEPITGEGIAFAMLSGQQAALAVAAALQRGQPALAAYLPAYRRLSADFRIANQLRRLIFPRLCEPLFLRALPKLRNAPGKHMDLMADDIGYPAYGRYIATSVLTRAWRKLLPF</sequence>
<dbReference type="EMBL" id="CP011371">
    <property type="protein sequence ID" value="AKJ28146.1"/>
    <property type="molecule type" value="Genomic_DNA"/>
</dbReference>
<dbReference type="NCBIfam" id="TIGR02032">
    <property type="entry name" value="GG-red-SF"/>
    <property type="match status" value="1"/>
</dbReference>
<dbReference type="KEGG" id="pbh:AAW51_1455"/>
<dbReference type="Pfam" id="PF12831">
    <property type="entry name" value="FAD_oxidored"/>
    <property type="match status" value="1"/>
</dbReference>
<dbReference type="PATRIC" id="fig|413882.6.peg.1530"/>
<dbReference type="PANTHER" id="PTHR42685:SF22">
    <property type="entry name" value="CONDITIONED MEDIUM FACTOR RECEPTOR 1"/>
    <property type="match status" value="1"/>
</dbReference>
<dbReference type="AlphaFoldDB" id="A0A0G3BL88"/>
<dbReference type="Proteomes" id="UP000035352">
    <property type="component" value="Chromosome"/>
</dbReference>
<evidence type="ECO:0000313" key="2">
    <source>
        <dbReference type="Proteomes" id="UP000035352"/>
    </source>
</evidence>
<dbReference type="InterPro" id="IPR050407">
    <property type="entry name" value="Geranylgeranyl_reductase"/>
</dbReference>
<evidence type="ECO:0000313" key="1">
    <source>
        <dbReference type="EMBL" id="AKJ28146.1"/>
    </source>
</evidence>
<dbReference type="GO" id="GO:0016628">
    <property type="term" value="F:oxidoreductase activity, acting on the CH-CH group of donors, NAD or NADP as acceptor"/>
    <property type="evidence" value="ECO:0007669"/>
    <property type="project" value="InterPro"/>
</dbReference>
<dbReference type="InterPro" id="IPR011777">
    <property type="entry name" value="Geranylgeranyl_Rdtase_fam"/>
</dbReference>